<evidence type="ECO:0000256" key="7">
    <source>
        <dbReference type="ARBA" id="ARBA00013227"/>
    </source>
</evidence>
<dbReference type="PANTHER" id="PTHR10907:SF47">
    <property type="entry name" value="REGUCALCIN"/>
    <property type="match status" value="1"/>
</dbReference>
<dbReference type="PRINTS" id="PR01791">
    <property type="entry name" value="REGUCALCIN"/>
</dbReference>
<evidence type="ECO:0000256" key="5">
    <source>
        <dbReference type="ARBA" id="ARBA00004496"/>
    </source>
</evidence>
<feature type="binding site" evidence="15">
    <location>
        <position position="98"/>
    </location>
    <ligand>
        <name>substrate</name>
    </ligand>
</feature>
<dbReference type="InterPro" id="IPR011042">
    <property type="entry name" value="6-blade_b-propeller_TolB-like"/>
</dbReference>
<keyword evidence="9" id="KW-0963">Cytoplasm</keyword>
<keyword evidence="11" id="KW-0378">Hydrolase</keyword>
<dbReference type="EC" id="3.1.1.17" evidence="7"/>
<dbReference type="GO" id="GO:0005737">
    <property type="term" value="C:cytoplasm"/>
    <property type="evidence" value="ECO:0007669"/>
    <property type="project" value="UniProtKB-SubCell"/>
</dbReference>
<dbReference type="InterPro" id="IPR005511">
    <property type="entry name" value="SMP-30"/>
</dbReference>
<evidence type="ECO:0000256" key="10">
    <source>
        <dbReference type="ARBA" id="ARBA00022723"/>
    </source>
</evidence>
<dbReference type="GeneID" id="111121418"/>
<comment type="cofactor">
    <cofactor evidence="3">
        <name>Mn(2+)</name>
        <dbReference type="ChEBI" id="CHEBI:29035"/>
    </cofactor>
</comment>
<evidence type="ECO:0000313" key="17">
    <source>
        <dbReference type="Proteomes" id="UP000694844"/>
    </source>
</evidence>
<comment type="similarity">
    <text evidence="6">Belongs to the SMP-30/CGR1 family.</text>
</comment>
<keyword evidence="10 15" id="KW-0479">Metal-binding</keyword>
<evidence type="ECO:0000256" key="4">
    <source>
        <dbReference type="ARBA" id="ARBA00001946"/>
    </source>
</evidence>
<dbReference type="PRINTS" id="PR01790">
    <property type="entry name" value="SMP30FAMILY"/>
</dbReference>
<dbReference type="Gene3D" id="2.120.10.30">
    <property type="entry name" value="TolB, C-terminal domain"/>
    <property type="match status" value="1"/>
</dbReference>
<dbReference type="InterPro" id="IPR013658">
    <property type="entry name" value="SGL"/>
</dbReference>
<evidence type="ECO:0000256" key="6">
    <source>
        <dbReference type="ARBA" id="ARBA00008853"/>
    </source>
</evidence>
<protein>
    <recommendedName>
        <fullName evidence="8">Regucalcin</fullName>
        <ecNumber evidence="7">3.1.1.17</ecNumber>
    </recommendedName>
    <alternativeName>
        <fullName evidence="13">Gluconolactonase</fullName>
    </alternativeName>
</protein>
<feature type="domain" description="SMP-30/Gluconolactonase/LRE-like region" evidence="16">
    <location>
        <begin position="14"/>
        <end position="265"/>
    </location>
</feature>
<dbReference type="GO" id="GO:0030234">
    <property type="term" value="F:enzyme regulator activity"/>
    <property type="evidence" value="ECO:0007669"/>
    <property type="project" value="InterPro"/>
</dbReference>
<dbReference type="Pfam" id="PF08450">
    <property type="entry name" value="SGL"/>
    <property type="match status" value="1"/>
</dbReference>
<evidence type="ECO:0000256" key="9">
    <source>
        <dbReference type="ARBA" id="ARBA00022490"/>
    </source>
</evidence>
<comment type="subcellular location">
    <subcellularLocation>
        <location evidence="5">Cytoplasm</location>
    </subcellularLocation>
</comment>
<evidence type="ECO:0000256" key="13">
    <source>
        <dbReference type="ARBA" id="ARBA00032464"/>
    </source>
</evidence>
<gene>
    <name evidence="18" type="primary">LOC111121418</name>
</gene>
<feature type="binding site" evidence="15">
    <location>
        <position position="152"/>
    </location>
    <ligand>
        <name>a divalent metal cation</name>
        <dbReference type="ChEBI" id="CHEBI:60240"/>
    </ligand>
</feature>
<comment type="cofactor">
    <cofactor evidence="4">
        <name>Mg(2+)</name>
        <dbReference type="ChEBI" id="CHEBI:18420"/>
    </cofactor>
</comment>
<dbReference type="FunFam" id="2.120.10.30:FF:000027">
    <property type="entry name" value="Regucalcin homologue"/>
    <property type="match status" value="1"/>
</dbReference>
<feature type="binding site" evidence="15">
    <location>
        <position position="206"/>
    </location>
    <ligand>
        <name>a divalent metal cation</name>
        <dbReference type="ChEBI" id="CHEBI:60240"/>
    </ligand>
</feature>
<dbReference type="AlphaFoldDB" id="A0A8B8CRF9"/>
<reference evidence="18" key="1">
    <citation type="submission" date="2025-08" db="UniProtKB">
        <authorList>
            <consortium name="RefSeq"/>
        </authorList>
    </citation>
    <scope>IDENTIFICATION</scope>
    <source>
        <tissue evidence="18">Whole sample</tissue>
    </source>
</reference>
<dbReference type="RefSeq" id="XP_022318408.1">
    <property type="nucleotide sequence ID" value="XM_022462700.1"/>
</dbReference>
<dbReference type="SUPFAM" id="SSF63829">
    <property type="entry name" value="Calcium-dependent phosphotriesterase"/>
    <property type="match status" value="1"/>
</dbReference>
<keyword evidence="12" id="KW-0106">Calcium</keyword>
<dbReference type="InterPro" id="IPR008367">
    <property type="entry name" value="Regucalcin"/>
</dbReference>
<dbReference type="GO" id="GO:0004341">
    <property type="term" value="F:gluconolactonase activity"/>
    <property type="evidence" value="ECO:0007669"/>
    <property type="project" value="UniProtKB-EC"/>
</dbReference>
<comment type="cofactor">
    <cofactor evidence="2">
        <name>Ca(2+)</name>
        <dbReference type="ChEBI" id="CHEBI:29108"/>
    </cofactor>
</comment>
<name>A0A8B8CRF9_CRAVI</name>
<comment type="catalytic activity">
    <reaction evidence="1">
        <text>D-glucono-1,5-lactone + H2O = D-gluconate + H(+)</text>
        <dbReference type="Rhea" id="RHEA:10440"/>
        <dbReference type="ChEBI" id="CHEBI:15377"/>
        <dbReference type="ChEBI" id="CHEBI:15378"/>
        <dbReference type="ChEBI" id="CHEBI:16217"/>
        <dbReference type="ChEBI" id="CHEBI:18391"/>
        <dbReference type="EC" id="3.1.1.17"/>
    </reaction>
</comment>
<dbReference type="OrthoDB" id="423498at2759"/>
<keyword evidence="15" id="KW-0862">Zinc</keyword>
<evidence type="ECO:0000256" key="8">
    <source>
        <dbReference type="ARBA" id="ARBA00016808"/>
    </source>
</evidence>
<dbReference type="Proteomes" id="UP000694844">
    <property type="component" value="Chromosome 2"/>
</dbReference>
<evidence type="ECO:0000313" key="18">
    <source>
        <dbReference type="RefSeq" id="XP_022318408.1"/>
    </source>
</evidence>
<organism evidence="17 18">
    <name type="scientific">Crassostrea virginica</name>
    <name type="common">Eastern oyster</name>
    <dbReference type="NCBI Taxonomy" id="6565"/>
    <lineage>
        <taxon>Eukaryota</taxon>
        <taxon>Metazoa</taxon>
        <taxon>Spiralia</taxon>
        <taxon>Lophotrochozoa</taxon>
        <taxon>Mollusca</taxon>
        <taxon>Bivalvia</taxon>
        <taxon>Autobranchia</taxon>
        <taxon>Pteriomorphia</taxon>
        <taxon>Ostreida</taxon>
        <taxon>Ostreoidea</taxon>
        <taxon>Ostreidae</taxon>
        <taxon>Crassostrea</taxon>
    </lineage>
</organism>
<feature type="active site" description="Proton donor/acceptor" evidence="14">
    <location>
        <position position="206"/>
    </location>
</feature>
<dbReference type="PANTHER" id="PTHR10907">
    <property type="entry name" value="REGUCALCIN"/>
    <property type="match status" value="1"/>
</dbReference>
<evidence type="ECO:0000256" key="14">
    <source>
        <dbReference type="PIRSR" id="PIRSR605511-1"/>
    </source>
</evidence>
<evidence type="ECO:0000256" key="1">
    <source>
        <dbReference type="ARBA" id="ARBA00001589"/>
    </source>
</evidence>
<keyword evidence="17" id="KW-1185">Reference proteome</keyword>
<dbReference type="KEGG" id="cvn:111121418"/>
<evidence type="ECO:0000259" key="16">
    <source>
        <dbReference type="Pfam" id="PF08450"/>
    </source>
</evidence>
<evidence type="ECO:0000256" key="3">
    <source>
        <dbReference type="ARBA" id="ARBA00001936"/>
    </source>
</evidence>
<proteinExistence type="inferred from homology"/>
<evidence type="ECO:0000256" key="11">
    <source>
        <dbReference type="ARBA" id="ARBA00022801"/>
    </source>
</evidence>
<dbReference type="GO" id="GO:0019853">
    <property type="term" value="P:L-ascorbic acid biosynthetic process"/>
    <property type="evidence" value="ECO:0007669"/>
    <property type="project" value="TreeGrafter"/>
</dbReference>
<sequence length="305" mass="33469">MSVECVIKNAAKTVGEGPHWDDVTNTLLYVDIYDNAIHRFNPETNADDKIVLDSSVGFVVPARKGGLIAGVGQCLVHVDWDTKKVTKLHQVEEGLATRFNDGKCDPQGRVWAGTMMGSPKPNIPDMERIGSLYCLDKDGSLRNVVQGVGISNGLAWSSDGKSMYYIDSSPRQMYKYDFDPSTGKIENRSVVFDNSGKSVPEFGFPDGMTLDTKGNAWVAHFFSKKVMCHDPKTGEVLQSVEFPATRITSCCFGGKNLDELYVTTSVYEAPEEEMKEYPLGGSLFRVKGLGVKGYSANMYEGNVPA</sequence>
<evidence type="ECO:0000256" key="2">
    <source>
        <dbReference type="ARBA" id="ARBA00001913"/>
    </source>
</evidence>
<feature type="binding site" evidence="15">
    <location>
        <position position="100"/>
    </location>
    <ligand>
        <name>substrate</name>
    </ligand>
</feature>
<evidence type="ECO:0000256" key="15">
    <source>
        <dbReference type="PIRSR" id="PIRSR605511-2"/>
    </source>
</evidence>
<dbReference type="GO" id="GO:0005509">
    <property type="term" value="F:calcium ion binding"/>
    <property type="evidence" value="ECO:0007669"/>
    <property type="project" value="InterPro"/>
</dbReference>
<accession>A0A8B8CRF9</accession>
<feature type="binding site" evidence="15">
    <location>
        <position position="16"/>
    </location>
    <ligand>
        <name>a divalent metal cation</name>
        <dbReference type="ChEBI" id="CHEBI:60240"/>
    </ligand>
</feature>
<evidence type="ECO:0000256" key="12">
    <source>
        <dbReference type="ARBA" id="ARBA00022837"/>
    </source>
</evidence>
<comment type="cofactor">
    <cofactor evidence="15">
        <name>Zn(2+)</name>
        <dbReference type="ChEBI" id="CHEBI:29105"/>
    </cofactor>
    <text evidence="15">Binds 1 divalent metal cation per subunit.</text>
</comment>